<protein>
    <submittedName>
        <fullName evidence="1">Uncharacterized protein</fullName>
    </submittedName>
</protein>
<reference evidence="1" key="1">
    <citation type="submission" date="2024-07" db="EMBL/GenBank/DDBJ databases">
        <title>Complete genome sequences of cellulolytic bacteria, Kitasatospora sp. CMC57 and Streptomyces sp. CMC78, isolated from Japanese agricultural soil.</title>
        <authorList>
            <person name="Hashimoto T."/>
            <person name="Ito M."/>
            <person name="Iwamoto M."/>
            <person name="Fukahori D."/>
            <person name="Shoda T."/>
            <person name="Sakoda M."/>
            <person name="Morohoshi T."/>
            <person name="Mitsuboshi M."/>
            <person name="Nishizawa T."/>
        </authorList>
    </citation>
    <scope>NUCLEOTIDE SEQUENCE</scope>
    <source>
        <strain evidence="1">CMC78</strain>
    </source>
</reference>
<proteinExistence type="predicted"/>
<dbReference type="AlphaFoldDB" id="A0AB33KDH6"/>
<dbReference type="EMBL" id="AP035884">
    <property type="protein sequence ID" value="BFP50820.1"/>
    <property type="molecule type" value="Genomic_DNA"/>
</dbReference>
<sequence length="154" mass="16373">MSTPTERGPVAVDLATIHWPATCDVCGAVQHCSGTQAVVEDRLRWDEEHVCPGCGSTALLCGDTLPDRLRTRMLAEHGAARLALPEPPARRLPILRVLRNDGERTLPEARALLELILGSGHHGTGPEIELLARRLRAVGVVAEAVRAPGTSGGS</sequence>
<organism evidence="1">
    <name type="scientific">Streptomyces sp. CMC78</name>
    <dbReference type="NCBI Taxonomy" id="3231512"/>
    <lineage>
        <taxon>Bacteria</taxon>
        <taxon>Bacillati</taxon>
        <taxon>Actinomycetota</taxon>
        <taxon>Actinomycetes</taxon>
        <taxon>Kitasatosporales</taxon>
        <taxon>Streptomycetaceae</taxon>
        <taxon>Streptomyces</taxon>
    </lineage>
</organism>
<accession>A0AB33KDH6</accession>
<name>A0AB33KDH6_9ACTN</name>
<evidence type="ECO:0000313" key="1">
    <source>
        <dbReference type="EMBL" id="BFP50820.1"/>
    </source>
</evidence>
<gene>
    <name evidence="1" type="ORF">SCMC78_06270</name>
</gene>
<dbReference type="KEGG" id="stcm:SCMC78_06270"/>